<evidence type="ECO:0000313" key="3">
    <source>
        <dbReference type="Proteomes" id="UP000622610"/>
    </source>
</evidence>
<dbReference type="InterPro" id="IPR021136">
    <property type="entry name" value="Flagellar_hook_control-like_C"/>
</dbReference>
<gene>
    <name evidence="2" type="ORF">GCM10011482_18070</name>
</gene>
<dbReference type="AlphaFoldDB" id="A0A917N4Y0"/>
<organism evidence="2 3">
    <name type="scientific">Enterococcus alcedinis</name>
    <dbReference type="NCBI Taxonomy" id="1274384"/>
    <lineage>
        <taxon>Bacteria</taxon>
        <taxon>Bacillati</taxon>
        <taxon>Bacillota</taxon>
        <taxon>Bacilli</taxon>
        <taxon>Lactobacillales</taxon>
        <taxon>Enterococcaceae</taxon>
        <taxon>Enterococcus</taxon>
    </lineage>
</organism>
<name>A0A917N4Y0_9ENTE</name>
<evidence type="ECO:0000259" key="1">
    <source>
        <dbReference type="Pfam" id="PF02120"/>
    </source>
</evidence>
<accession>A0A917N4Y0</accession>
<comment type="caution">
    <text evidence="2">The sequence shown here is derived from an EMBL/GenBank/DDBJ whole genome shotgun (WGS) entry which is preliminary data.</text>
</comment>
<dbReference type="Gene3D" id="3.30.750.140">
    <property type="match status" value="1"/>
</dbReference>
<protein>
    <recommendedName>
        <fullName evidence="1">Flagellar hook-length control protein-like C-terminal domain-containing protein</fullName>
    </recommendedName>
</protein>
<dbReference type="Pfam" id="PF02120">
    <property type="entry name" value="Flg_hook"/>
    <property type="match status" value="1"/>
</dbReference>
<dbReference type="Proteomes" id="UP000622610">
    <property type="component" value="Unassembled WGS sequence"/>
</dbReference>
<evidence type="ECO:0000313" key="2">
    <source>
        <dbReference type="EMBL" id="GGI66153.1"/>
    </source>
</evidence>
<reference evidence="2" key="2">
    <citation type="submission" date="2020-09" db="EMBL/GenBank/DDBJ databases">
        <authorList>
            <person name="Sun Q."/>
            <person name="Sedlacek I."/>
        </authorList>
    </citation>
    <scope>NUCLEOTIDE SEQUENCE</scope>
    <source>
        <strain evidence="2">CCM 8433</strain>
    </source>
</reference>
<sequence length="404" mass="44490">MKAIDTMNLIASDKTLDSTSKKMTAESKNTEFQSLLAGFTQQEQVETDPTIEESLELPEVGDLEENQLLVENENTEVIETPEELEDLEELDPQESEQIEVLDPSHVSTSTTIEQQAIASFFNPMPLRSTNGGDVTMTSPIVETGEEQVSTIEPTSGDGILMKSELTAQTLGADSLMSSNPVSETETIITSTNIEEQEMATKMTVETTIVTQSSVEGLSKTSAVTPTVIEIPSSLLPRETTQTLPATTEKALTQVAQKLEQPLVQKITTMNQGSTQKLTVELLPERLGKVEVTIQVTNNKVQLEFVVQNSQTRQLLETVKPRLEQIMHKQEFQEVMQGKVTETASVASSDLNQASLSDQSNFQQSFQQERRQQTFGQQINKGKTFSEIAAEKQTTIEKGSIDILA</sequence>
<dbReference type="CDD" id="cd17470">
    <property type="entry name" value="T3SS_Flik_C"/>
    <property type="match status" value="1"/>
</dbReference>
<reference evidence="2" key="1">
    <citation type="journal article" date="2014" name="Int. J. Syst. Evol. Microbiol.">
        <title>Complete genome sequence of Corynebacterium casei LMG S-19264T (=DSM 44701T), isolated from a smear-ripened cheese.</title>
        <authorList>
            <consortium name="US DOE Joint Genome Institute (JGI-PGF)"/>
            <person name="Walter F."/>
            <person name="Albersmeier A."/>
            <person name="Kalinowski J."/>
            <person name="Ruckert C."/>
        </authorList>
    </citation>
    <scope>NUCLEOTIDE SEQUENCE</scope>
    <source>
        <strain evidence="2">CCM 8433</strain>
    </source>
</reference>
<proteinExistence type="predicted"/>
<dbReference type="EMBL" id="BMDT01000008">
    <property type="protein sequence ID" value="GGI66153.1"/>
    <property type="molecule type" value="Genomic_DNA"/>
</dbReference>
<feature type="domain" description="Flagellar hook-length control protein-like C-terminal" evidence="1">
    <location>
        <begin position="264"/>
        <end position="333"/>
    </location>
</feature>
<dbReference type="InterPro" id="IPR038610">
    <property type="entry name" value="FliK-like_C_sf"/>
</dbReference>
<dbReference type="RefSeq" id="WP_188367986.1">
    <property type="nucleotide sequence ID" value="NZ_BMDT01000008.1"/>
</dbReference>
<keyword evidence="3" id="KW-1185">Reference proteome</keyword>